<evidence type="ECO:0000313" key="1">
    <source>
        <dbReference type="EMBL" id="OCR26400.1"/>
    </source>
</evidence>
<dbReference type="RefSeq" id="WP_065831947.1">
    <property type="nucleotide sequence ID" value="NZ_LGSI01000015.1"/>
</dbReference>
<dbReference type="OrthoDB" id="6891462at2"/>
<dbReference type="Proteomes" id="UP000093104">
    <property type="component" value="Unassembled WGS sequence"/>
</dbReference>
<proteinExistence type="predicted"/>
<dbReference type="PATRIC" id="fig|317.243.peg.5604"/>
<comment type="caution">
    <text evidence="1">The sequence shown here is derived from an EMBL/GenBank/DDBJ whole genome shotgun (WGS) entry which is preliminary data.</text>
</comment>
<dbReference type="EMBL" id="LGSI01000015">
    <property type="protein sequence ID" value="OCR26400.1"/>
    <property type="molecule type" value="Genomic_DNA"/>
</dbReference>
<name>A0A1C7ZB04_PSESX</name>
<evidence type="ECO:0000313" key="2">
    <source>
        <dbReference type="Proteomes" id="UP000093104"/>
    </source>
</evidence>
<accession>A0A1C7ZB04</accession>
<sequence>MNTDKDQTGIAEIDYSRDTLFGPIPMQATCRVRLTTVEHGGNRLRELTILGDVPDYLSKSTVIRVALDGRIEAGPIRDQFSVRDADEAQFKLLFENEHRRETR</sequence>
<protein>
    <submittedName>
        <fullName evidence="1">Uncharacterized protein</fullName>
    </submittedName>
</protein>
<reference evidence="1 2" key="1">
    <citation type="submission" date="2015-07" db="EMBL/GenBank/DDBJ databases">
        <title>Draft genome sequence of a diazotrophic, plant growth-promoting rhizobacterium of the Pseudomonas syringae complex.</title>
        <authorList>
            <person name="Patten C.L."/>
            <person name="Jeong H."/>
        </authorList>
    </citation>
    <scope>NUCLEOTIDE SEQUENCE [LARGE SCALE GENOMIC DNA]</scope>
    <source>
        <strain evidence="1 2">GR12-2</strain>
    </source>
</reference>
<organism evidence="1 2">
    <name type="scientific">Pseudomonas syringae</name>
    <dbReference type="NCBI Taxonomy" id="317"/>
    <lineage>
        <taxon>Bacteria</taxon>
        <taxon>Pseudomonadati</taxon>
        <taxon>Pseudomonadota</taxon>
        <taxon>Gammaproteobacteria</taxon>
        <taxon>Pseudomonadales</taxon>
        <taxon>Pseudomonadaceae</taxon>
        <taxon>Pseudomonas</taxon>
    </lineage>
</organism>
<gene>
    <name evidence="1" type="ORF">AFK24_03680</name>
</gene>
<dbReference type="AlphaFoldDB" id="A0A1C7ZB04"/>